<dbReference type="PANTHER" id="PTHR42893:SF46">
    <property type="entry name" value="PROTEIN DETOXIFICATION 44, CHLOROPLASTIC"/>
    <property type="match status" value="1"/>
</dbReference>
<proteinExistence type="inferred from homology"/>
<comment type="similarity">
    <text evidence="2">Belongs to the multi antimicrobial extrusion (MATE) (TC 2.A.66.1) family.</text>
</comment>
<feature type="transmembrane region" description="Helical" evidence="6">
    <location>
        <begin position="228"/>
        <end position="248"/>
    </location>
</feature>
<dbReference type="InterPro" id="IPR002528">
    <property type="entry name" value="MATE_fam"/>
</dbReference>
<keyword evidence="3 6" id="KW-0812">Transmembrane</keyword>
<feature type="transmembrane region" description="Helical" evidence="6">
    <location>
        <begin position="96"/>
        <end position="121"/>
    </location>
</feature>
<evidence type="ECO:0000256" key="2">
    <source>
        <dbReference type="ARBA" id="ARBA00010199"/>
    </source>
</evidence>
<name>A0A6J7ITM3_9ZZZZ</name>
<dbReference type="NCBIfam" id="TIGR00797">
    <property type="entry name" value="matE"/>
    <property type="match status" value="1"/>
</dbReference>
<evidence type="ECO:0000256" key="6">
    <source>
        <dbReference type="SAM" id="Phobius"/>
    </source>
</evidence>
<dbReference type="GO" id="GO:0042910">
    <property type="term" value="F:xenobiotic transmembrane transporter activity"/>
    <property type="evidence" value="ECO:0007669"/>
    <property type="project" value="InterPro"/>
</dbReference>
<accession>A0A6J7ITM3</accession>
<evidence type="ECO:0000256" key="1">
    <source>
        <dbReference type="ARBA" id="ARBA00004141"/>
    </source>
</evidence>
<evidence type="ECO:0000256" key="4">
    <source>
        <dbReference type="ARBA" id="ARBA00022989"/>
    </source>
</evidence>
<feature type="transmembrane region" description="Helical" evidence="6">
    <location>
        <begin position="66"/>
        <end position="90"/>
    </location>
</feature>
<dbReference type="GO" id="GO:0015297">
    <property type="term" value="F:antiporter activity"/>
    <property type="evidence" value="ECO:0007669"/>
    <property type="project" value="InterPro"/>
</dbReference>
<dbReference type="GO" id="GO:0005886">
    <property type="term" value="C:plasma membrane"/>
    <property type="evidence" value="ECO:0007669"/>
    <property type="project" value="TreeGrafter"/>
</dbReference>
<evidence type="ECO:0000313" key="7">
    <source>
        <dbReference type="EMBL" id="CAB4934568.1"/>
    </source>
</evidence>
<dbReference type="PANTHER" id="PTHR42893">
    <property type="entry name" value="PROTEIN DETOXIFICATION 44, CHLOROPLASTIC-RELATED"/>
    <property type="match status" value="1"/>
</dbReference>
<sequence length="263" mass="28037">MIFVLVFHWGVAGSAVGTAIAEAVGLIAYGALLMRLAHREGVRIHPHLLGVWASARTGFPLFIRTIALRAVFLIAVAAAARMGDATLAAYHVTSTVWFTLALALDALAIAGQALLGKVLGAADREAARALTHLLVRMSIALGFILTALIFIVRPWVPQLFTQDAEVAALISSALILVAIQQPLAGAVFAYDGILIGAGDTKWLAFAQTAVLIAFIPAIWLVVAMGWGIAGLWWSIAWMLFTRGVLLAWRARGTAWQITGPVRN</sequence>
<reference evidence="7" key="1">
    <citation type="submission" date="2020-05" db="EMBL/GenBank/DDBJ databases">
        <authorList>
            <person name="Chiriac C."/>
            <person name="Salcher M."/>
            <person name="Ghai R."/>
            <person name="Kavagutti S V."/>
        </authorList>
    </citation>
    <scope>NUCLEOTIDE SEQUENCE</scope>
</reference>
<protein>
    <submittedName>
        <fullName evidence="7">Unannotated protein</fullName>
    </submittedName>
</protein>
<feature type="transmembrane region" description="Helical" evidence="6">
    <location>
        <begin position="202"/>
        <end position="222"/>
    </location>
</feature>
<keyword evidence="5 6" id="KW-0472">Membrane</keyword>
<comment type="subcellular location">
    <subcellularLocation>
        <location evidence="1">Membrane</location>
        <topology evidence="1">Multi-pass membrane protein</topology>
    </subcellularLocation>
</comment>
<dbReference type="EMBL" id="CAFBMR010000182">
    <property type="protein sequence ID" value="CAB4934568.1"/>
    <property type="molecule type" value="Genomic_DNA"/>
</dbReference>
<organism evidence="7">
    <name type="scientific">freshwater metagenome</name>
    <dbReference type="NCBI Taxonomy" id="449393"/>
    <lineage>
        <taxon>unclassified sequences</taxon>
        <taxon>metagenomes</taxon>
        <taxon>ecological metagenomes</taxon>
    </lineage>
</organism>
<feature type="transmembrane region" description="Helical" evidence="6">
    <location>
        <begin position="133"/>
        <end position="156"/>
    </location>
</feature>
<evidence type="ECO:0000256" key="5">
    <source>
        <dbReference type="ARBA" id="ARBA00023136"/>
    </source>
</evidence>
<evidence type="ECO:0000256" key="3">
    <source>
        <dbReference type="ARBA" id="ARBA00022692"/>
    </source>
</evidence>
<feature type="transmembrane region" description="Helical" evidence="6">
    <location>
        <begin position="168"/>
        <end position="190"/>
    </location>
</feature>
<dbReference type="Pfam" id="PF01554">
    <property type="entry name" value="MatE"/>
    <property type="match status" value="1"/>
</dbReference>
<feature type="transmembrane region" description="Helical" evidence="6">
    <location>
        <begin position="6"/>
        <end position="33"/>
    </location>
</feature>
<dbReference type="InterPro" id="IPR044644">
    <property type="entry name" value="DinF-like"/>
</dbReference>
<dbReference type="AlphaFoldDB" id="A0A6J7ITM3"/>
<keyword evidence="4 6" id="KW-1133">Transmembrane helix</keyword>
<gene>
    <name evidence="7" type="ORF">UFOPK3610_02126</name>
</gene>